<dbReference type="SUPFAM" id="SSF50447">
    <property type="entry name" value="Translation proteins"/>
    <property type="match status" value="1"/>
</dbReference>
<dbReference type="FunFam" id="2.40.30.10:FF:000351">
    <property type="entry name" value="Ribosomal protein L3"/>
    <property type="match status" value="1"/>
</dbReference>
<comment type="similarity">
    <text evidence="1">Belongs to the universal ribosomal protein uL3 family.</text>
</comment>
<dbReference type="Proteomes" id="UP000245207">
    <property type="component" value="Unassembled WGS sequence"/>
</dbReference>
<proteinExistence type="inferred from homology"/>
<sequence>MLEHKKRIGLSWEPQVSSLLFGTKSGSNDKSKSVPESSLVYKPNSELIDGLFVPPNDPKKVNKILKKQVKDTAGKSWFDMPAPTLTPELKKDLQLLKKIYKLGKTGQESHTALTEFDRTEKDITPMGGFPHYGVVKDDYLLIKGCCVGPKKRVVTLRQSLLAQTSRLALEDIKLKFIDTSSKFGHGRFQTADEKNKFYNRSTTKA</sequence>
<keyword evidence="2 4" id="KW-0689">Ribosomal protein</keyword>
<dbReference type="OrthoDB" id="1692000at2759"/>
<dbReference type="GO" id="GO:0022625">
    <property type="term" value="C:cytosolic large ribosomal subunit"/>
    <property type="evidence" value="ECO:0007669"/>
    <property type="project" value="TreeGrafter"/>
</dbReference>
<dbReference type="PANTHER" id="PTHR11363:SF5">
    <property type="entry name" value="LARGE RIBOSOMAL SUBUNIT PROTEIN UL3"/>
    <property type="match status" value="1"/>
</dbReference>
<organism evidence="4 5">
    <name type="scientific">Artemisia annua</name>
    <name type="common">Sweet wormwood</name>
    <dbReference type="NCBI Taxonomy" id="35608"/>
    <lineage>
        <taxon>Eukaryota</taxon>
        <taxon>Viridiplantae</taxon>
        <taxon>Streptophyta</taxon>
        <taxon>Embryophyta</taxon>
        <taxon>Tracheophyta</taxon>
        <taxon>Spermatophyta</taxon>
        <taxon>Magnoliopsida</taxon>
        <taxon>eudicotyledons</taxon>
        <taxon>Gunneridae</taxon>
        <taxon>Pentapetalae</taxon>
        <taxon>asterids</taxon>
        <taxon>campanulids</taxon>
        <taxon>Asterales</taxon>
        <taxon>Asteraceae</taxon>
        <taxon>Asteroideae</taxon>
        <taxon>Anthemideae</taxon>
        <taxon>Artemisiinae</taxon>
        <taxon>Artemisia</taxon>
    </lineage>
</organism>
<evidence type="ECO:0000256" key="2">
    <source>
        <dbReference type="ARBA" id="ARBA00022980"/>
    </source>
</evidence>
<reference evidence="4 5" key="1">
    <citation type="journal article" date="2018" name="Mol. Plant">
        <title>The genome of Artemisia annua provides insight into the evolution of Asteraceae family and artemisinin biosynthesis.</title>
        <authorList>
            <person name="Shen Q."/>
            <person name="Zhang L."/>
            <person name="Liao Z."/>
            <person name="Wang S."/>
            <person name="Yan T."/>
            <person name="Shi P."/>
            <person name="Liu M."/>
            <person name="Fu X."/>
            <person name="Pan Q."/>
            <person name="Wang Y."/>
            <person name="Lv Z."/>
            <person name="Lu X."/>
            <person name="Zhang F."/>
            <person name="Jiang W."/>
            <person name="Ma Y."/>
            <person name="Chen M."/>
            <person name="Hao X."/>
            <person name="Li L."/>
            <person name="Tang Y."/>
            <person name="Lv G."/>
            <person name="Zhou Y."/>
            <person name="Sun X."/>
            <person name="Brodelius P.E."/>
            <person name="Rose J.K.C."/>
            <person name="Tang K."/>
        </authorList>
    </citation>
    <scope>NUCLEOTIDE SEQUENCE [LARGE SCALE GENOMIC DNA]</scope>
    <source>
        <strain evidence="5">cv. Huhao1</strain>
        <tissue evidence="4">Leaf</tissue>
    </source>
</reference>
<comment type="caution">
    <text evidence="4">The sequence shown here is derived from an EMBL/GenBank/DDBJ whole genome shotgun (WGS) entry which is preliminary data.</text>
</comment>
<dbReference type="InterPro" id="IPR045077">
    <property type="entry name" value="L3_arc_euk"/>
</dbReference>
<dbReference type="InterPro" id="IPR000597">
    <property type="entry name" value="Ribosomal_uL3"/>
</dbReference>
<dbReference type="GO" id="GO:0006412">
    <property type="term" value="P:translation"/>
    <property type="evidence" value="ECO:0007669"/>
    <property type="project" value="InterPro"/>
</dbReference>
<dbReference type="GO" id="GO:0003735">
    <property type="term" value="F:structural constituent of ribosome"/>
    <property type="evidence" value="ECO:0007669"/>
    <property type="project" value="InterPro"/>
</dbReference>
<dbReference type="Gene3D" id="2.40.30.10">
    <property type="entry name" value="Translation factors"/>
    <property type="match status" value="1"/>
</dbReference>
<evidence type="ECO:0000313" key="5">
    <source>
        <dbReference type="Proteomes" id="UP000245207"/>
    </source>
</evidence>
<gene>
    <name evidence="4" type="ORF">CTI12_AA613420</name>
</gene>
<evidence type="ECO:0000256" key="1">
    <source>
        <dbReference type="ARBA" id="ARBA00006540"/>
    </source>
</evidence>
<keyword evidence="3" id="KW-0687">Ribonucleoprotein</keyword>
<keyword evidence="5" id="KW-1185">Reference proteome</keyword>
<dbReference type="Pfam" id="PF00297">
    <property type="entry name" value="Ribosomal_L3"/>
    <property type="match status" value="1"/>
</dbReference>
<dbReference type="GO" id="GO:0003723">
    <property type="term" value="F:RNA binding"/>
    <property type="evidence" value="ECO:0007669"/>
    <property type="project" value="TreeGrafter"/>
</dbReference>
<dbReference type="EMBL" id="PKPP01022177">
    <property type="protein sequence ID" value="PWA34578.1"/>
    <property type="molecule type" value="Genomic_DNA"/>
</dbReference>
<evidence type="ECO:0000313" key="4">
    <source>
        <dbReference type="EMBL" id="PWA34578.1"/>
    </source>
</evidence>
<dbReference type="AlphaFoldDB" id="A0A2U1KCX8"/>
<dbReference type="PANTHER" id="PTHR11363">
    <property type="entry name" value="60S RIBOSOMAL PROTEIN L3-RELATED"/>
    <property type="match status" value="1"/>
</dbReference>
<dbReference type="STRING" id="35608.A0A2U1KCX8"/>
<dbReference type="InterPro" id="IPR009000">
    <property type="entry name" value="Transl_B-barrel_sf"/>
</dbReference>
<protein>
    <submittedName>
        <fullName evidence="4">Ribosomal protein L3, Translation protein, beta-barrel domain protein</fullName>
    </submittedName>
</protein>
<accession>A0A2U1KCX8</accession>
<name>A0A2U1KCX8_ARTAN</name>
<evidence type="ECO:0000256" key="3">
    <source>
        <dbReference type="ARBA" id="ARBA00023274"/>
    </source>
</evidence>